<evidence type="ECO:0000313" key="4">
    <source>
        <dbReference type="EMBL" id="CAL4761917.1"/>
    </source>
</evidence>
<dbReference type="OrthoDB" id="1915846at2759"/>
<protein>
    <submittedName>
        <fullName evidence="4">Retrovirus-related Pol polyprotein from transposon TNT 1-94</fullName>
    </submittedName>
</protein>
<dbReference type="EMBL" id="CAMXCT010000146">
    <property type="protein sequence ID" value="CAI3974605.1"/>
    <property type="molecule type" value="Genomic_DNA"/>
</dbReference>
<comment type="caution">
    <text evidence="2">The sequence shown here is derived from an EMBL/GenBank/DDBJ whole genome shotgun (WGS) entry which is preliminary data.</text>
</comment>
<evidence type="ECO:0000313" key="5">
    <source>
        <dbReference type="Proteomes" id="UP001152797"/>
    </source>
</evidence>
<accession>A0A9P1BL07</accession>
<evidence type="ECO:0000256" key="1">
    <source>
        <dbReference type="SAM" id="MobiDB-lite"/>
    </source>
</evidence>
<dbReference type="EMBL" id="CAMXCT030000146">
    <property type="protein sequence ID" value="CAL4761917.1"/>
    <property type="molecule type" value="Genomic_DNA"/>
</dbReference>
<reference evidence="2" key="1">
    <citation type="submission" date="2022-10" db="EMBL/GenBank/DDBJ databases">
        <authorList>
            <person name="Chen Y."/>
            <person name="Dougan E. K."/>
            <person name="Chan C."/>
            <person name="Rhodes N."/>
            <person name="Thang M."/>
        </authorList>
    </citation>
    <scope>NUCLEOTIDE SEQUENCE</scope>
</reference>
<dbReference type="AlphaFoldDB" id="A0A9P1BL07"/>
<organism evidence="2">
    <name type="scientific">Cladocopium goreaui</name>
    <dbReference type="NCBI Taxonomy" id="2562237"/>
    <lineage>
        <taxon>Eukaryota</taxon>
        <taxon>Sar</taxon>
        <taxon>Alveolata</taxon>
        <taxon>Dinophyceae</taxon>
        <taxon>Suessiales</taxon>
        <taxon>Symbiodiniaceae</taxon>
        <taxon>Cladocopium</taxon>
    </lineage>
</organism>
<name>A0A9P1BL07_9DINO</name>
<feature type="region of interest" description="Disordered" evidence="1">
    <location>
        <begin position="75"/>
        <end position="103"/>
    </location>
</feature>
<reference evidence="3" key="2">
    <citation type="submission" date="2024-04" db="EMBL/GenBank/DDBJ databases">
        <authorList>
            <person name="Chen Y."/>
            <person name="Shah S."/>
            <person name="Dougan E. K."/>
            <person name="Thang M."/>
            <person name="Chan C."/>
        </authorList>
    </citation>
    <scope>NUCLEOTIDE SEQUENCE [LARGE SCALE GENOMIC DNA]</scope>
</reference>
<keyword evidence="5" id="KW-1185">Reference proteome</keyword>
<dbReference type="CDD" id="cd09272">
    <property type="entry name" value="RNase_HI_RT_Ty1"/>
    <property type="match status" value="1"/>
</dbReference>
<proteinExistence type="predicted"/>
<feature type="region of interest" description="Disordered" evidence="1">
    <location>
        <begin position="23"/>
        <end position="50"/>
    </location>
</feature>
<sequence>MKVATKYVMVNSGATTSDVVHADAHAGDVEQTPAEPSVAPRPLRAPDSPSDERRLLHELTHADFAPWCPHCIASKAPEDQHPSKQTRRSRNPRDPVGLPVFSRDGGLVEEESRAATVLTGVDTSSGWPPMVFIPHKGVDAYAVKSPMVRINRLGYQKVTLQHDPEETSDDDAGSDTTSSAPGPDGQEPGCSEVGTQGQAGDVRKEFEQLVTEKMATKGYSFQRGTKVNVLGRTKVQTHDAFFTLPEAKHRDNILTLLDLWHAKPSRVAGRYLLYKPNLARVVALNPESKASGVMTVDGFTDSDWAGCLDTRRSSFAWLYVVFVHPQTQPGLPATSSGEAEARAFGRGARDVMFIKQLGEGDFGLKMATPHAWTDASTALQTSKRLGAGARMRHIDVAALYVQDLVYQKQLKVGKVLGTSNPNPSNCLTTHLDAKFKEQCVQDLGMVDFSRSDLQPLLETAEQIELVAALLAQRPKPKSETPWKPNFAIAADALEVCILQSLSGVTAQTLTTPSSGIALG</sequence>
<feature type="region of interest" description="Disordered" evidence="1">
    <location>
        <begin position="163"/>
        <end position="198"/>
    </location>
</feature>
<dbReference type="Proteomes" id="UP001152797">
    <property type="component" value="Unassembled WGS sequence"/>
</dbReference>
<evidence type="ECO:0000313" key="3">
    <source>
        <dbReference type="EMBL" id="CAL1127980.1"/>
    </source>
</evidence>
<gene>
    <name evidence="2" type="ORF">C1SCF055_LOCUS2993</name>
</gene>
<dbReference type="EMBL" id="CAMXCT020000146">
    <property type="protein sequence ID" value="CAL1127980.1"/>
    <property type="molecule type" value="Genomic_DNA"/>
</dbReference>
<evidence type="ECO:0000313" key="2">
    <source>
        <dbReference type="EMBL" id="CAI3974605.1"/>
    </source>
</evidence>